<dbReference type="SUPFAM" id="SSF47113">
    <property type="entry name" value="Histone-fold"/>
    <property type="match status" value="1"/>
</dbReference>
<dbReference type="CDD" id="cd22908">
    <property type="entry name" value="HFD_NFYC-like"/>
    <property type="match status" value="1"/>
</dbReference>
<dbReference type="Gene3D" id="1.10.20.10">
    <property type="entry name" value="Histone, subunit A"/>
    <property type="match status" value="1"/>
</dbReference>
<reference evidence="10 11" key="1">
    <citation type="journal article" date="2018" name="MBio">
        <title>Comparative Genomics Reveals the Core Gene Toolbox for the Fungus-Insect Symbiosis.</title>
        <authorList>
            <person name="Wang Y."/>
            <person name="Stata M."/>
            <person name="Wang W."/>
            <person name="Stajich J.E."/>
            <person name="White M.M."/>
            <person name="Moncalvo J.M."/>
        </authorList>
    </citation>
    <scope>NUCLEOTIDE SEQUENCE [LARGE SCALE GENOMIC DNA]</scope>
    <source>
        <strain evidence="10 11">SC-DP-2</strain>
    </source>
</reference>
<dbReference type="Proteomes" id="UP000245609">
    <property type="component" value="Unassembled WGS sequence"/>
</dbReference>
<dbReference type="EMBL" id="MBFS01000019">
    <property type="protein sequence ID" value="PVV05278.1"/>
    <property type="molecule type" value="Genomic_DNA"/>
</dbReference>
<name>A0A2T9ZL10_9FUNG</name>
<dbReference type="STRING" id="133381.A0A2T9ZL10"/>
<protein>
    <recommendedName>
        <fullName evidence="9">Core Histone H2A/H2B/H3 domain-containing protein</fullName>
    </recommendedName>
</protein>
<evidence type="ECO:0000256" key="3">
    <source>
        <dbReference type="ARBA" id="ARBA00023125"/>
    </source>
</evidence>
<organism evidence="10 11">
    <name type="scientific">Smittium megazygosporum</name>
    <dbReference type="NCBI Taxonomy" id="133381"/>
    <lineage>
        <taxon>Eukaryota</taxon>
        <taxon>Fungi</taxon>
        <taxon>Fungi incertae sedis</taxon>
        <taxon>Zoopagomycota</taxon>
        <taxon>Kickxellomycotina</taxon>
        <taxon>Harpellomycetes</taxon>
        <taxon>Harpellales</taxon>
        <taxon>Legeriomycetaceae</taxon>
        <taxon>Smittium</taxon>
    </lineage>
</organism>
<comment type="similarity">
    <text evidence="7">Belongs to the NFYC/HAP5 subunit family.</text>
</comment>
<dbReference type="PANTHER" id="PTHR10252:SF8">
    <property type="entry name" value="NUCLEAR TRANSCRIPTION FACTOR Y SUBUNIT GAMMA"/>
    <property type="match status" value="1"/>
</dbReference>
<evidence type="ECO:0000256" key="2">
    <source>
        <dbReference type="ARBA" id="ARBA00023015"/>
    </source>
</evidence>
<dbReference type="GO" id="GO:0046982">
    <property type="term" value="F:protein heterodimerization activity"/>
    <property type="evidence" value="ECO:0007669"/>
    <property type="project" value="InterPro"/>
</dbReference>
<dbReference type="GO" id="GO:0016602">
    <property type="term" value="C:CCAAT-binding factor complex"/>
    <property type="evidence" value="ECO:0007669"/>
    <property type="project" value="TreeGrafter"/>
</dbReference>
<evidence type="ECO:0000313" key="10">
    <source>
        <dbReference type="EMBL" id="PVV05278.1"/>
    </source>
</evidence>
<sequence>MDQLQKFSTDFWLSQLQEIQDEYLDFKSHTLPLARIKKVMKSDPEMISAEAPVLFSKACEIFIKELTQRAWMNAEENKRRTLQRQDVSSAANRSEMYDFLIDVVPRDEFLTSTKKAGNIKVEIPNQAQIQAATAAAAAALAQQGQAGASNAASIAAAAVAAYYNPQMPQYYPTHIGDVNAIHHPSASELPPNMAAGLQHGQPQAAFYPQLNQQSYMWLPRQPQAQHAQLPAGAVNPNAAYMHQSNPGVQGQGQIQSAMASQHQEALTDQSKSSVSK</sequence>
<evidence type="ECO:0000256" key="4">
    <source>
        <dbReference type="ARBA" id="ARBA00023159"/>
    </source>
</evidence>
<feature type="compositionally biased region" description="Polar residues" evidence="8">
    <location>
        <begin position="242"/>
        <end position="276"/>
    </location>
</feature>
<evidence type="ECO:0000313" key="11">
    <source>
        <dbReference type="Proteomes" id="UP000245609"/>
    </source>
</evidence>
<comment type="caution">
    <text evidence="10">The sequence shown here is derived from an EMBL/GenBank/DDBJ whole genome shotgun (WGS) entry which is preliminary data.</text>
</comment>
<evidence type="ECO:0000256" key="7">
    <source>
        <dbReference type="ARBA" id="ARBA00038129"/>
    </source>
</evidence>
<dbReference type="PANTHER" id="PTHR10252">
    <property type="entry name" value="HISTONE-LIKE TRANSCRIPTION FACTOR CCAAT-RELATED"/>
    <property type="match status" value="1"/>
</dbReference>
<dbReference type="OrthoDB" id="1272441at2759"/>
<evidence type="ECO:0000259" key="9">
    <source>
        <dbReference type="Pfam" id="PF00125"/>
    </source>
</evidence>
<dbReference type="InterPro" id="IPR007125">
    <property type="entry name" value="H2A/H2B/H3"/>
</dbReference>
<evidence type="ECO:0000256" key="5">
    <source>
        <dbReference type="ARBA" id="ARBA00023163"/>
    </source>
</evidence>
<dbReference type="InterPro" id="IPR009072">
    <property type="entry name" value="Histone-fold"/>
</dbReference>
<accession>A0A2T9ZL10</accession>
<evidence type="ECO:0000256" key="6">
    <source>
        <dbReference type="ARBA" id="ARBA00023242"/>
    </source>
</evidence>
<feature type="domain" description="Core Histone H2A/H2B/H3" evidence="9">
    <location>
        <begin position="24"/>
        <end position="91"/>
    </location>
</feature>
<keyword evidence="2" id="KW-0805">Transcription regulation</keyword>
<gene>
    <name evidence="10" type="ORF">BB560_000199</name>
</gene>
<keyword evidence="11" id="KW-1185">Reference proteome</keyword>
<feature type="region of interest" description="Disordered" evidence="8">
    <location>
        <begin position="237"/>
        <end position="276"/>
    </location>
</feature>
<proteinExistence type="inferred from homology"/>
<evidence type="ECO:0000256" key="8">
    <source>
        <dbReference type="SAM" id="MobiDB-lite"/>
    </source>
</evidence>
<keyword evidence="3" id="KW-0238">DNA-binding</keyword>
<dbReference type="InterPro" id="IPR050568">
    <property type="entry name" value="Transcr_DNA_Rep_Reg"/>
</dbReference>
<dbReference type="GO" id="GO:0000978">
    <property type="term" value="F:RNA polymerase II cis-regulatory region sequence-specific DNA binding"/>
    <property type="evidence" value="ECO:0007669"/>
    <property type="project" value="TreeGrafter"/>
</dbReference>
<evidence type="ECO:0000256" key="1">
    <source>
        <dbReference type="ARBA" id="ARBA00004123"/>
    </source>
</evidence>
<dbReference type="FunFam" id="1.10.20.10:FF:000062">
    <property type="entry name" value="Nuclear transcription factor Y subunit C"/>
    <property type="match status" value="1"/>
</dbReference>
<keyword evidence="4" id="KW-0010">Activator</keyword>
<dbReference type="Pfam" id="PF00125">
    <property type="entry name" value="Histone"/>
    <property type="match status" value="1"/>
</dbReference>
<dbReference type="AlphaFoldDB" id="A0A2T9ZL10"/>
<keyword evidence="6" id="KW-0539">Nucleus</keyword>
<dbReference type="GO" id="GO:0001228">
    <property type="term" value="F:DNA-binding transcription activator activity, RNA polymerase II-specific"/>
    <property type="evidence" value="ECO:0007669"/>
    <property type="project" value="TreeGrafter"/>
</dbReference>
<comment type="subcellular location">
    <subcellularLocation>
        <location evidence="1">Nucleus</location>
    </subcellularLocation>
</comment>
<keyword evidence="5" id="KW-0804">Transcription</keyword>